<gene>
    <name evidence="1" type="ORF">JY500_20480</name>
</gene>
<dbReference type="RefSeq" id="WP_172202432.1">
    <property type="nucleotide sequence ID" value="NZ_CP071060.1"/>
</dbReference>
<proteinExistence type="predicted"/>
<name>A0ABX7M7V9_9RHOO</name>
<accession>A0ABX7M7V9</accession>
<keyword evidence="2" id="KW-1185">Reference proteome</keyword>
<sequence>MRKPRLTGWFPANTAPVRDGWYEVQTEDGEQQMAQWAVLGGDRGWWQFRRVFGIDLRRSVRGIRRWRGLARPANG</sequence>
<protein>
    <submittedName>
        <fullName evidence="1">Uncharacterized protein</fullName>
    </submittedName>
</protein>
<reference evidence="1 2" key="1">
    <citation type="submission" date="2021-02" db="EMBL/GenBank/DDBJ databases">
        <title>Niveibacterium changnyeongensis HC41.</title>
        <authorList>
            <person name="Kang M."/>
        </authorList>
    </citation>
    <scope>NUCLEOTIDE SEQUENCE [LARGE SCALE GENOMIC DNA]</scope>
    <source>
        <strain evidence="1 2">HC41</strain>
    </source>
</reference>
<evidence type="ECO:0000313" key="2">
    <source>
        <dbReference type="Proteomes" id="UP000663570"/>
    </source>
</evidence>
<evidence type="ECO:0000313" key="1">
    <source>
        <dbReference type="EMBL" id="QSI76798.1"/>
    </source>
</evidence>
<dbReference type="Proteomes" id="UP000663570">
    <property type="component" value="Chromosome"/>
</dbReference>
<organism evidence="1 2">
    <name type="scientific">Niveibacterium microcysteis</name>
    <dbReference type="NCBI Taxonomy" id="2811415"/>
    <lineage>
        <taxon>Bacteria</taxon>
        <taxon>Pseudomonadati</taxon>
        <taxon>Pseudomonadota</taxon>
        <taxon>Betaproteobacteria</taxon>
        <taxon>Rhodocyclales</taxon>
        <taxon>Rhodocyclaceae</taxon>
        <taxon>Niveibacterium</taxon>
    </lineage>
</organism>
<dbReference type="EMBL" id="CP071060">
    <property type="protein sequence ID" value="QSI76798.1"/>
    <property type="molecule type" value="Genomic_DNA"/>
</dbReference>